<organism evidence="1 2">
    <name type="scientific">Stappia sediminis</name>
    <dbReference type="NCBI Taxonomy" id="2692190"/>
    <lineage>
        <taxon>Bacteria</taxon>
        <taxon>Pseudomonadati</taxon>
        <taxon>Pseudomonadota</taxon>
        <taxon>Alphaproteobacteria</taxon>
        <taxon>Hyphomicrobiales</taxon>
        <taxon>Stappiaceae</taxon>
        <taxon>Stappia</taxon>
    </lineage>
</organism>
<reference evidence="1 2" key="1">
    <citation type="submission" date="2019-12" db="EMBL/GenBank/DDBJ databases">
        <authorList>
            <person name="Li M."/>
        </authorList>
    </citation>
    <scope>NUCLEOTIDE SEQUENCE [LARGE SCALE GENOMIC DNA]</scope>
    <source>
        <strain evidence="1 2">GBMRC 2046</strain>
    </source>
</reference>
<protein>
    <submittedName>
        <fullName evidence="1">DUF1491 family protein</fullName>
    </submittedName>
</protein>
<dbReference type="Gene3D" id="3.40.1530.20">
    <property type="entry name" value="Protein of unknown function (DUF1491)"/>
    <property type="match status" value="1"/>
</dbReference>
<dbReference type="EMBL" id="WUMV01000006">
    <property type="protein sequence ID" value="MXN65728.1"/>
    <property type="molecule type" value="Genomic_DNA"/>
</dbReference>
<evidence type="ECO:0000313" key="2">
    <source>
        <dbReference type="Proteomes" id="UP000433101"/>
    </source>
</evidence>
<sequence>MRLTSDFWVSAHVRRCHKEGAYAVVRRRGAFEAGAIFVVVDRLDGTFDLYGPAPQSMMEEHGSGGRVFEKLLEGADQEKIDGKFEREARIDPDFWIVEIEDREGRAFLDSI</sequence>
<keyword evidence="2" id="KW-1185">Reference proteome</keyword>
<name>A0A7X3S8D7_9HYPH</name>
<comment type="caution">
    <text evidence="1">The sequence shown here is derived from an EMBL/GenBank/DDBJ whole genome shotgun (WGS) entry which is preliminary data.</text>
</comment>
<dbReference type="InterPro" id="IPR009964">
    <property type="entry name" value="DUF1491"/>
</dbReference>
<proteinExistence type="predicted"/>
<dbReference type="Pfam" id="PF07372">
    <property type="entry name" value="DUF1491"/>
    <property type="match status" value="1"/>
</dbReference>
<accession>A0A7X3S8D7</accession>
<dbReference type="AlphaFoldDB" id="A0A7X3S8D7"/>
<evidence type="ECO:0000313" key="1">
    <source>
        <dbReference type="EMBL" id="MXN65728.1"/>
    </source>
</evidence>
<dbReference type="Proteomes" id="UP000433101">
    <property type="component" value="Unassembled WGS sequence"/>
</dbReference>
<gene>
    <name evidence="1" type="ORF">GR183_12505</name>
</gene>
<dbReference type="RefSeq" id="WP_160775985.1">
    <property type="nucleotide sequence ID" value="NZ_WUMV01000006.1"/>
</dbReference>